<evidence type="ECO:0000313" key="2">
    <source>
        <dbReference type="Proteomes" id="UP000784880"/>
    </source>
</evidence>
<protein>
    <submittedName>
        <fullName evidence="1">Arylamine N-acetyltransferase</fullName>
    </submittedName>
</protein>
<dbReference type="EMBL" id="JAHQCS010000144">
    <property type="protein sequence ID" value="MBU9713554.1"/>
    <property type="molecule type" value="Genomic_DNA"/>
</dbReference>
<dbReference type="Proteomes" id="UP000784880">
    <property type="component" value="Unassembled WGS sequence"/>
</dbReference>
<proteinExistence type="predicted"/>
<reference evidence="1 2" key="1">
    <citation type="submission" date="2021-06" db="EMBL/GenBank/DDBJ databases">
        <title>Bacillus sp. RD4P76, an endophyte from a halophyte.</title>
        <authorList>
            <person name="Sun J.-Q."/>
        </authorList>
    </citation>
    <scope>NUCLEOTIDE SEQUENCE [LARGE SCALE GENOMIC DNA]</scope>
    <source>
        <strain evidence="1 2">CGMCC 1.15917</strain>
    </source>
</reference>
<sequence length="258" mass="30050">MVNDKLINKILNFLSVKKEHTNLSFLNKIVKNHQEKIKWETLTKVIDWQNGEETGQFLPSIDIYFERVINKGMGGTCWTHSVGLHWLLTQLGFTVYYVYMEPGHICLRVELDQPYYVDVGYCAPLFQAYPMFESFKVKDQREIFDYSVTNEGIKIIRTPGPVKTLNPNPIILQDMKPIIQSSNNWDTSPVLREIQIFGYINGVPTSLKKNVLKQHFQTGKSEKVLNKGEIEYWVTQLFGIDKAMYNKALEIYENKMKI</sequence>
<dbReference type="Pfam" id="PF00797">
    <property type="entry name" value="Acetyltransf_2"/>
    <property type="match status" value="1"/>
</dbReference>
<dbReference type="RefSeq" id="WP_217067706.1">
    <property type="nucleotide sequence ID" value="NZ_JAHQCS010000144.1"/>
</dbReference>
<name>A0ABS6JIQ0_9BACI</name>
<dbReference type="PANTHER" id="PTHR11786">
    <property type="entry name" value="N-HYDROXYARYLAMINE O-ACETYLTRANSFERASE"/>
    <property type="match status" value="1"/>
</dbReference>
<organism evidence="1 2">
    <name type="scientific">Evansella tamaricis</name>
    <dbReference type="NCBI Taxonomy" id="2069301"/>
    <lineage>
        <taxon>Bacteria</taxon>
        <taxon>Bacillati</taxon>
        <taxon>Bacillota</taxon>
        <taxon>Bacilli</taxon>
        <taxon>Bacillales</taxon>
        <taxon>Bacillaceae</taxon>
        <taxon>Evansella</taxon>
    </lineage>
</organism>
<accession>A0ABS6JIQ0</accession>
<comment type="caution">
    <text evidence="1">The sequence shown here is derived from an EMBL/GenBank/DDBJ whole genome shotgun (WGS) entry which is preliminary data.</text>
</comment>
<evidence type="ECO:0000313" key="1">
    <source>
        <dbReference type="EMBL" id="MBU9713554.1"/>
    </source>
</evidence>
<dbReference type="InterPro" id="IPR001447">
    <property type="entry name" value="Arylamine_N-AcTrfase"/>
</dbReference>
<gene>
    <name evidence="1" type="ORF">KS419_17635</name>
</gene>
<dbReference type="PANTHER" id="PTHR11786:SF0">
    <property type="entry name" value="ARYLAMINE N-ACETYLTRANSFERASE 4-RELATED"/>
    <property type="match status" value="1"/>
</dbReference>
<keyword evidence="2" id="KW-1185">Reference proteome</keyword>